<comment type="similarity">
    <text evidence="1 3">Belongs to the peptidase C14A family.</text>
</comment>
<dbReference type="SMART" id="SM00115">
    <property type="entry name" value="CASc"/>
    <property type="match status" value="1"/>
</dbReference>
<name>A0A8S1B1T8_ARCPL</name>
<dbReference type="GO" id="GO:0042981">
    <property type="term" value="P:regulation of apoptotic process"/>
    <property type="evidence" value="ECO:0007669"/>
    <property type="project" value="InterPro"/>
</dbReference>
<evidence type="ECO:0000259" key="5">
    <source>
        <dbReference type="PROSITE" id="PS50207"/>
    </source>
</evidence>
<feature type="domain" description="Caspase family p10" evidence="5">
    <location>
        <begin position="360"/>
        <end position="444"/>
    </location>
</feature>
<dbReference type="InterPro" id="IPR001309">
    <property type="entry name" value="Pept_C14_p20"/>
</dbReference>
<dbReference type="PROSITE" id="PS50209">
    <property type="entry name" value="CARD"/>
    <property type="match status" value="1"/>
</dbReference>
<dbReference type="PANTHER" id="PTHR47901">
    <property type="entry name" value="CASPASE RECRUITMENT DOMAIN-CONTAINING PROTEIN 18"/>
    <property type="match status" value="1"/>
</dbReference>
<reference evidence="8 9" key="1">
    <citation type="submission" date="2020-04" db="EMBL/GenBank/DDBJ databases">
        <authorList>
            <person name="Wallbank WR R."/>
            <person name="Pardo Diaz C."/>
            <person name="Kozak K."/>
            <person name="Martin S."/>
            <person name="Jiggins C."/>
            <person name="Moest M."/>
            <person name="Warren A I."/>
            <person name="Byers J.R.P. K."/>
            <person name="Montejo-Kovacevich G."/>
            <person name="Yen C E."/>
        </authorList>
    </citation>
    <scope>NUCLEOTIDE SEQUENCE [LARGE SCALE GENOMIC DNA]</scope>
</reference>
<dbReference type="Pfam" id="PF00619">
    <property type="entry name" value="CARD"/>
    <property type="match status" value="1"/>
</dbReference>
<dbReference type="OrthoDB" id="6612236at2759"/>
<dbReference type="PANTHER" id="PTHR47901:SF3">
    <property type="entry name" value="CASPASE-1"/>
    <property type="match status" value="1"/>
</dbReference>
<dbReference type="CDD" id="cd01671">
    <property type="entry name" value="CARD"/>
    <property type="match status" value="1"/>
</dbReference>
<feature type="compositionally biased region" description="Pro residues" evidence="4">
    <location>
        <begin position="347"/>
        <end position="356"/>
    </location>
</feature>
<feature type="region of interest" description="Disordered" evidence="4">
    <location>
        <begin position="331"/>
        <end position="359"/>
    </location>
</feature>
<evidence type="ECO:0000313" key="9">
    <source>
        <dbReference type="Proteomes" id="UP000494256"/>
    </source>
</evidence>
<evidence type="ECO:0000259" key="6">
    <source>
        <dbReference type="PROSITE" id="PS50208"/>
    </source>
</evidence>
<dbReference type="InterPro" id="IPR001315">
    <property type="entry name" value="CARD"/>
</dbReference>
<dbReference type="SUPFAM" id="SSF47986">
    <property type="entry name" value="DEATH domain"/>
    <property type="match status" value="1"/>
</dbReference>
<dbReference type="InterPro" id="IPR011600">
    <property type="entry name" value="Pept_C14_caspase"/>
</dbReference>
<dbReference type="GO" id="GO:0006508">
    <property type="term" value="P:proteolysis"/>
    <property type="evidence" value="ECO:0007669"/>
    <property type="project" value="InterPro"/>
</dbReference>
<feature type="active site" evidence="2">
    <location>
        <position position="263"/>
    </location>
</feature>
<dbReference type="PIRSF" id="PIRSF038001">
    <property type="entry name" value="Caspase_ICE"/>
    <property type="match status" value="1"/>
</dbReference>
<feature type="domain" description="CARD" evidence="7">
    <location>
        <begin position="1"/>
        <end position="78"/>
    </location>
</feature>
<dbReference type="GO" id="GO:0072559">
    <property type="term" value="C:NLRP3 inflammasome complex"/>
    <property type="evidence" value="ECO:0007669"/>
    <property type="project" value="TreeGrafter"/>
</dbReference>
<feature type="domain" description="Caspase family p20" evidence="6">
    <location>
        <begin position="187"/>
        <end position="316"/>
    </location>
</feature>
<evidence type="ECO:0000256" key="4">
    <source>
        <dbReference type="SAM" id="MobiDB-lite"/>
    </source>
</evidence>
<feature type="compositionally biased region" description="Polar residues" evidence="4">
    <location>
        <begin position="99"/>
        <end position="125"/>
    </location>
</feature>
<evidence type="ECO:0000256" key="2">
    <source>
        <dbReference type="PIRSR" id="PIRSR038001-1"/>
    </source>
</evidence>
<dbReference type="InterPro" id="IPR002398">
    <property type="entry name" value="Pept_C14"/>
</dbReference>
<dbReference type="SMART" id="SM00114">
    <property type="entry name" value="CARD"/>
    <property type="match status" value="1"/>
</dbReference>
<dbReference type="InterPro" id="IPR002138">
    <property type="entry name" value="Pept_C14_p10"/>
</dbReference>
<dbReference type="AlphaFoldDB" id="A0A8S1B1T8"/>
<evidence type="ECO:0000259" key="7">
    <source>
        <dbReference type="PROSITE" id="PS50209"/>
    </source>
</evidence>
<dbReference type="PROSITE" id="PS50207">
    <property type="entry name" value="CASPASE_P10"/>
    <property type="match status" value="1"/>
</dbReference>
<dbReference type="GO" id="GO:0072557">
    <property type="term" value="C:IPAF inflammasome complex"/>
    <property type="evidence" value="ECO:0007669"/>
    <property type="project" value="TreeGrafter"/>
</dbReference>
<feature type="region of interest" description="Disordered" evidence="4">
    <location>
        <begin position="93"/>
        <end position="136"/>
    </location>
</feature>
<dbReference type="PROSITE" id="PS50208">
    <property type="entry name" value="CASPASE_P20"/>
    <property type="match status" value="1"/>
</dbReference>
<dbReference type="Proteomes" id="UP000494256">
    <property type="component" value="Unassembled WGS sequence"/>
</dbReference>
<dbReference type="InterPro" id="IPR011029">
    <property type="entry name" value="DEATH-like_dom_sf"/>
</dbReference>
<dbReference type="PRINTS" id="PR00376">
    <property type="entry name" value="IL1BCENZYME"/>
</dbReference>
<dbReference type="InterPro" id="IPR029030">
    <property type="entry name" value="Caspase-like_dom_sf"/>
</dbReference>
<evidence type="ECO:0000313" key="8">
    <source>
        <dbReference type="EMBL" id="CAB3252128.1"/>
    </source>
</evidence>
<dbReference type="InterPro" id="IPR015917">
    <property type="entry name" value="Pept_C14A"/>
</dbReference>
<accession>A0A8S1B1T8</accession>
<dbReference type="GO" id="GO:0097169">
    <property type="term" value="C:AIM2 inflammasome complex"/>
    <property type="evidence" value="ECO:0007669"/>
    <property type="project" value="TreeGrafter"/>
</dbReference>
<gene>
    <name evidence="8" type="ORF">APLA_LOCUS13935</name>
</gene>
<evidence type="ECO:0000256" key="3">
    <source>
        <dbReference type="RuleBase" id="RU003971"/>
    </source>
</evidence>
<dbReference type="EMBL" id="CADEBD010000364">
    <property type="protein sequence ID" value="CAB3252128.1"/>
    <property type="molecule type" value="Genomic_DNA"/>
</dbReference>
<dbReference type="Gene3D" id="1.10.533.10">
    <property type="entry name" value="Death Domain, Fas"/>
    <property type="match status" value="1"/>
</dbReference>
<dbReference type="GO" id="GO:0004197">
    <property type="term" value="F:cysteine-type endopeptidase activity"/>
    <property type="evidence" value="ECO:0007669"/>
    <property type="project" value="InterPro"/>
</dbReference>
<sequence>MDEEHEKAIQRNFTSLVERTDLDSMVTVLYEKGVFSEQMIERYQNPNKSSRDRKRQLYRDITRRGPRAFGHLVDSLSELGHWDIVRELDPNSPFATFPKPSSSSMPKRETNPQSSKDSQYVSLSNEKNKTKEMQKSAVPVAATAPVDLDNAAAKMPVIPEFKVIKSTRFMDHDGKSDLELYHTRSRDRGVLMVLSYINFQNNIEQIRAGVDVDCATLKHLFLEIGFEVISYPDLTKEQTLNTLSSLEVVLEKAECVFLVVSSHGYERYGTSDIDIRCSDGQLISFLEIMTYFSNKSLPKLIGIPKVLIFQTCRGSNEEYVLSSEPTVSQLLMPGGGVQRDGSARARGPPPPPPRPSAAPRLLETPLYSDILIAHSTPPGQVSYRDGGCGSWYIQVLCEVFAERVHNTHVDKLFTLVDMRMREKFRRQTSSVERWGFNKRLYLHPGLYE</sequence>
<dbReference type="Gene3D" id="3.40.50.1460">
    <property type="match status" value="1"/>
</dbReference>
<organism evidence="8 9">
    <name type="scientific">Arctia plantaginis</name>
    <name type="common">Wood tiger moth</name>
    <name type="synonym">Phalaena plantaginis</name>
    <dbReference type="NCBI Taxonomy" id="874455"/>
    <lineage>
        <taxon>Eukaryota</taxon>
        <taxon>Metazoa</taxon>
        <taxon>Ecdysozoa</taxon>
        <taxon>Arthropoda</taxon>
        <taxon>Hexapoda</taxon>
        <taxon>Insecta</taxon>
        <taxon>Pterygota</taxon>
        <taxon>Neoptera</taxon>
        <taxon>Endopterygota</taxon>
        <taxon>Lepidoptera</taxon>
        <taxon>Glossata</taxon>
        <taxon>Ditrysia</taxon>
        <taxon>Noctuoidea</taxon>
        <taxon>Erebidae</taxon>
        <taxon>Arctiinae</taxon>
        <taxon>Arctia</taxon>
    </lineage>
</organism>
<feature type="active site" evidence="2">
    <location>
        <position position="312"/>
    </location>
</feature>
<dbReference type="Pfam" id="PF00656">
    <property type="entry name" value="Peptidase_C14"/>
    <property type="match status" value="1"/>
</dbReference>
<dbReference type="SUPFAM" id="SSF52129">
    <property type="entry name" value="Caspase-like"/>
    <property type="match status" value="1"/>
</dbReference>
<protein>
    <submittedName>
        <fullName evidence="8">Uncharacterized protein</fullName>
    </submittedName>
</protein>
<proteinExistence type="inferred from homology"/>
<comment type="caution">
    <text evidence="8">The sequence shown here is derived from an EMBL/GenBank/DDBJ whole genome shotgun (WGS) entry which is preliminary data.</text>
</comment>
<evidence type="ECO:0000256" key="1">
    <source>
        <dbReference type="ARBA" id="ARBA00010134"/>
    </source>
</evidence>